<dbReference type="EMBL" id="ML208378">
    <property type="protein sequence ID" value="TFK67347.1"/>
    <property type="molecule type" value="Genomic_DNA"/>
</dbReference>
<accession>A0ACD3ANZ7</accession>
<gene>
    <name evidence="1" type="ORF">BDN72DRAFT_105907</name>
</gene>
<evidence type="ECO:0000313" key="2">
    <source>
        <dbReference type="Proteomes" id="UP000308600"/>
    </source>
</evidence>
<evidence type="ECO:0000313" key="1">
    <source>
        <dbReference type="EMBL" id="TFK67347.1"/>
    </source>
</evidence>
<organism evidence="1 2">
    <name type="scientific">Pluteus cervinus</name>
    <dbReference type="NCBI Taxonomy" id="181527"/>
    <lineage>
        <taxon>Eukaryota</taxon>
        <taxon>Fungi</taxon>
        <taxon>Dikarya</taxon>
        <taxon>Basidiomycota</taxon>
        <taxon>Agaricomycotina</taxon>
        <taxon>Agaricomycetes</taxon>
        <taxon>Agaricomycetidae</taxon>
        <taxon>Agaricales</taxon>
        <taxon>Pluteineae</taxon>
        <taxon>Pluteaceae</taxon>
        <taxon>Pluteus</taxon>
    </lineage>
</organism>
<proteinExistence type="predicted"/>
<reference evidence="1 2" key="1">
    <citation type="journal article" date="2019" name="Nat. Ecol. Evol.">
        <title>Megaphylogeny resolves global patterns of mushroom evolution.</title>
        <authorList>
            <person name="Varga T."/>
            <person name="Krizsan K."/>
            <person name="Foldi C."/>
            <person name="Dima B."/>
            <person name="Sanchez-Garcia M."/>
            <person name="Sanchez-Ramirez S."/>
            <person name="Szollosi G.J."/>
            <person name="Szarkandi J.G."/>
            <person name="Papp V."/>
            <person name="Albert L."/>
            <person name="Andreopoulos W."/>
            <person name="Angelini C."/>
            <person name="Antonin V."/>
            <person name="Barry K.W."/>
            <person name="Bougher N.L."/>
            <person name="Buchanan P."/>
            <person name="Buyck B."/>
            <person name="Bense V."/>
            <person name="Catcheside P."/>
            <person name="Chovatia M."/>
            <person name="Cooper J."/>
            <person name="Damon W."/>
            <person name="Desjardin D."/>
            <person name="Finy P."/>
            <person name="Geml J."/>
            <person name="Haridas S."/>
            <person name="Hughes K."/>
            <person name="Justo A."/>
            <person name="Karasinski D."/>
            <person name="Kautmanova I."/>
            <person name="Kiss B."/>
            <person name="Kocsube S."/>
            <person name="Kotiranta H."/>
            <person name="LaButti K.M."/>
            <person name="Lechner B.E."/>
            <person name="Liimatainen K."/>
            <person name="Lipzen A."/>
            <person name="Lukacs Z."/>
            <person name="Mihaltcheva S."/>
            <person name="Morgado L.N."/>
            <person name="Niskanen T."/>
            <person name="Noordeloos M.E."/>
            <person name="Ohm R.A."/>
            <person name="Ortiz-Santana B."/>
            <person name="Ovrebo C."/>
            <person name="Racz N."/>
            <person name="Riley R."/>
            <person name="Savchenko A."/>
            <person name="Shiryaev A."/>
            <person name="Soop K."/>
            <person name="Spirin V."/>
            <person name="Szebenyi C."/>
            <person name="Tomsovsky M."/>
            <person name="Tulloss R.E."/>
            <person name="Uehling J."/>
            <person name="Grigoriev I.V."/>
            <person name="Vagvolgyi C."/>
            <person name="Papp T."/>
            <person name="Martin F.M."/>
            <person name="Miettinen O."/>
            <person name="Hibbett D.S."/>
            <person name="Nagy L.G."/>
        </authorList>
    </citation>
    <scope>NUCLEOTIDE SEQUENCE [LARGE SCALE GENOMIC DNA]</scope>
    <source>
        <strain evidence="1 2">NL-1719</strain>
    </source>
</reference>
<name>A0ACD3ANZ7_9AGAR</name>
<sequence length="130" mass="14549">MRVRICKRRRSARLRLFGANTRRRQVLSCAYDASSIIPALELASRPSKDTPSGRMPPKAQNSCHITLSTLTCPFAFGLRLYRLNWRNELSSTSFLGDQHPPCCANNNVVVSSPTFDSINRPPSSHRSCEA</sequence>
<protein>
    <submittedName>
        <fullName evidence="1">Uncharacterized protein</fullName>
    </submittedName>
</protein>
<keyword evidence="2" id="KW-1185">Reference proteome</keyword>
<dbReference type="Proteomes" id="UP000308600">
    <property type="component" value="Unassembled WGS sequence"/>
</dbReference>